<keyword evidence="2" id="KW-1185">Reference proteome</keyword>
<proteinExistence type="predicted"/>
<protein>
    <submittedName>
        <fullName evidence="1">Uncharacterized protein</fullName>
    </submittedName>
</protein>
<organism evidence="1 2">
    <name type="scientific">Aliiroseovarius crassostreae</name>
    <dbReference type="NCBI Taxonomy" id="154981"/>
    <lineage>
        <taxon>Bacteria</taxon>
        <taxon>Pseudomonadati</taxon>
        <taxon>Pseudomonadota</taxon>
        <taxon>Alphaproteobacteria</taxon>
        <taxon>Rhodobacterales</taxon>
        <taxon>Paracoccaceae</taxon>
        <taxon>Aliiroseovarius</taxon>
    </lineage>
</organism>
<evidence type="ECO:0000313" key="1">
    <source>
        <dbReference type="EMBL" id="KPN64027.1"/>
    </source>
</evidence>
<dbReference type="STRING" id="154981.AKJ29_15300"/>
<accession>A0A0N8IBT8</accession>
<evidence type="ECO:0000313" key="2">
    <source>
        <dbReference type="Proteomes" id="UP000050471"/>
    </source>
</evidence>
<gene>
    <name evidence="1" type="ORF">AKJ29_15300</name>
</gene>
<reference evidence="1 2" key="1">
    <citation type="submission" date="2015-09" db="EMBL/GenBank/DDBJ databases">
        <title>Draft genome sequence of Aliiroseovarius crassostreae CV919-312TSm, the causative agent of Roseovarius Oyster Disease (formerly Juvenile Oyster Disease).</title>
        <authorList>
            <person name="Kessner L."/>
            <person name="Spinard E."/>
            <person name="Nelson D."/>
        </authorList>
    </citation>
    <scope>NUCLEOTIDE SEQUENCE [LARGE SCALE GENOMIC DNA]</scope>
    <source>
        <strain evidence="1 2">CV919-312</strain>
    </source>
</reference>
<name>A0A0N8IBT8_9RHOB</name>
<sequence length="59" mass="6268">MGADTLITDRTQVILGKTGWELKPGNAQPALPPPQMKKAGVATCLVTLVRLPNTNLVQT</sequence>
<comment type="caution">
    <text evidence="1">The sequence shown here is derived from an EMBL/GenBank/DDBJ whole genome shotgun (WGS) entry which is preliminary data.</text>
</comment>
<dbReference type="Proteomes" id="UP000050471">
    <property type="component" value="Unassembled WGS sequence"/>
</dbReference>
<dbReference type="AlphaFoldDB" id="A0A0N8IBT8"/>
<dbReference type="EMBL" id="LKBA01000004">
    <property type="protein sequence ID" value="KPN64027.1"/>
    <property type="molecule type" value="Genomic_DNA"/>
</dbReference>